<dbReference type="EMBL" id="JAATJV010410575">
    <property type="protein sequence ID" value="MBZ3886628.1"/>
    <property type="molecule type" value="Genomic_DNA"/>
</dbReference>
<dbReference type="PANTHER" id="PTHR23158:SF54">
    <property type="entry name" value="TRANSPORT AND GOLGI ORGANIZATION PROTEIN 1 HOMOLOG"/>
    <property type="match status" value="1"/>
</dbReference>
<gene>
    <name evidence="3" type="ORF">SUZIE_188890</name>
</gene>
<sequence>MFFQRFTFALNEAKLSEETVKSEYHQVQEENARLTEKKKQLQQEIEDRSKSHAELSEQIKSSEKPQKDLEVALTHKDDNINALTNCITLLNWIEYESESEGQNKGADSDELANGEVGGDQSAKVKNKIKQLMDVSRTQTAISVVEEDLKLLQLKLRASMSTKCNLEEHRKKSEDDRNSLHFAKAGLEEECKTLRQKVEI</sequence>
<comment type="caution">
    <text evidence="3">The sequence shown here is derived from an EMBL/GenBank/DDBJ whole genome shotgun (WGS) entry which is preliminary data.</text>
</comment>
<keyword evidence="4" id="KW-1185">Reference proteome</keyword>
<dbReference type="GO" id="GO:0006888">
    <property type="term" value="P:endoplasmic reticulum to Golgi vesicle-mediated transport"/>
    <property type="evidence" value="ECO:0007669"/>
    <property type="project" value="TreeGrafter"/>
</dbReference>
<dbReference type="GO" id="GO:0070971">
    <property type="term" value="C:endoplasmic reticulum exit site"/>
    <property type="evidence" value="ECO:0007669"/>
    <property type="project" value="TreeGrafter"/>
</dbReference>
<organism evidence="3 4">
    <name type="scientific">Sciurus carolinensis</name>
    <name type="common">Eastern gray squirrel</name>
    <dbReference type="NCBI Taxonomy" id="30640"/>
    <lineage>
        <taxon>Eukaryota</taxon>
        <taxon>Metazoa</taxon>
        <taxon>Chordata</taxon>
        <taxon>Craniata</taxon>
        <taxon>Vertebrata</taxon>
        <taxon>Euteleostomi</taxon>
        <taxon>Mammalia</taxon>
        <taxon>Eutheria</taxon>
        <taxon>Euarchontoglires</taxon>
        <taxon>Glires</taxon>
        <taxon>Rodentia</taxon>
        <taxon>Sciuromorpha</taxon>
        <taxon>Sciuridae</taxon>
        <taxon>Sciurinae</taxon>
        <taxon>Sciurini</taxon>
        <taxon>Sciurus</taxon>
    </lineage>
</organism>
<dbReference type="GO" id="GO:0035459">
    <property type="term" value="P:vesicle cargo loading"/>
    <property type="evidence" value="ECO:0007669"/>
    <property type="project" value="TreeGrafter"/>
</dbReference>
<dbReference type="Proteomes" id="UP001166674">
    <property type="component" value="Unassembled WGS sequence"/>
</dbReference>
<dbReference type="AlphaFoldDB" id="A0AA41NAG0"/>
<evidence type="ECO:0000256" key="1">
    <source>
        <dbReference type="ARBA" id="ARBA00023054"/>
    </source>
</evidence>
<dbReference type="GO" id="GO:0005789">
    <property type="term" value="C:endoplasmic reticulum membrane"/>
    <property type="evidence" value="ECO:0007669"/>
    <property type="project" value="TreeGrafter"/>
</dbReference>
<dbReference type="GO" id="GO:0009306">
    <property type="term" value="P:protein secretion"/>
    <property type="evidence" value="ECO:0007669"/>
    <property type="project" value="TreeGrafter"/>
</dbReference>
<evidence type="ECO:0000313" key="4">
    <source>
        <dbReference type="Proteomes" id="UP001166674"/>
    </source>
</evidence>
<name>A0AA41NAG0_SCICA</name>
<feature type="region of interest" description="Disordered" evidence="2">
    <location>
        <begin position="29"/>
        <end position="65"/>
    </location>
</feature>
<accession>A0AA41NAG0</accession>
<dbReference type="InterPro" id="IPR051500">
    <property type="entry name" value="cTAGE_MIA/OTOR"/>
</dbReference>
<dbReference type="PANTHER" id="PTHR23158">
    <property type="entry name" value="MELANOMA INHIBITORY ACTIVITY-RELATED"/>
    <property type="match status" value="1"/>
</dbReference>
<evidence type="ECO:0000256" key="2">
    <source>
        <dbReference type="SAM" id="MobiDB-lite"/>
    </source>
</evidence>
<evidence type="ECO:0000313" key="3">
    <source>
        <dbReference type="EMBL" id="MBZ3886628.1"/>
    </source>
</evidence>
<protein>
    <submittedName>
        <fullName evidence="3">Melanoma inhibitory activity protein 3</fullName>
    </submittedName>
</protein>
<keyword evidence="1" id="KW-0175">Coiled coil</keyword>
<proteinExistence type="predicted"/>
<reference evidence="3" key="1">
    <citation type="submission" date="2020-03" db="EMBL/GenBank/DDBJ databases">
        <title>Studies in the Genomics of Life Span.</title>
        <authorList>
            <person name="Glass D."/>
        </authorList>
    </citation>
    <scope>NUCLEOTIDE SEQUENCE</scope>
    <source>
        <strain evidence="3">SUZIE</strain>
        <tissue evidence="3">Muscle</tissue>
    </source>
</reference>